<gene>
    <name evidence="1" type="ORF">KSX_71650</name>
</gene>
<comment type="caution">
    <text evidence="1">The sequence shown here is derived from an EMBL/GenBank/DDBJ whole genome shotgun (WGS) entry which is preliminary data.</text>
</comment>
<dbReference type="EMBL" id="BNJF01000004">
    <property type="protein sequence ID" value="GHO49002.1"/>
    <property type="molecule type" value="Genomic_DNA"/>
</dbReference>
<evidence type="ECO:0000313" key="1">
    <source>
        <dbReference type="EMBL" id="GHO49002.1"/>
    </source>
</evidence>
<keyword evidence="2" id="KW-1185">Reference proteome</keyword>
<evidence type="ECO:0000313" key="2">
    <source>
        <dbReference type="Proteomes" id="UP000612362"/>
    </source>
</evidence>
<accession>A0A8J3MU74</accession>
<sequence>MVLAANNLEPGTLNATAWSVEPTAQVQKVAVLWLSQEEARYLIERRRERPQHCAHPSWFMRCAAPLTLRTQRAGTAMTNVCGIQDP</sequence>
<name>A0A8J3MU74_9CHLR</name>
<dbReference type="AlphaFoldDB" id="A0A8J3MU74"/>
<protein>
    <submittedName>
        <fullName evidence="1">Uncharacterized protein</fullName>
    </submittedName>
</protein>
<reference evidence="1" key="1">
    <citation type="submission" date="2020-10" db="EMBL/GenBank/DDBJ databases">
        <title>Taxonomic study of unclassified bacteria belonging to the class Ktedonobacteria.</title>
        <authorList>
            <person name="Yabe S."/>
            <person name="Wang C.M."/>
            <person name="Zheng Y."/>
            <person name="Sakai Y."/>
            <person name="Cavaletti L."/>
            <person name="Monciardini P."/>
            <person name="Donadio S."/>
        </authorList>
    </citation>
    <scope>NUCLEOTIDE SEQUENCE</scope>
    <source>
        <strain evidence="1">SOSP1-1</strain>
    </source>
</reference>
<organism evidence="1 2">
    <name type="scientific">Ktedonospora formicarum</name>
    <dbReference type="NCBI Taxonomy" id="2778364"/>
    <lineage>
        <taxon>Bacteria</taxon>
        <taxon>Bacillati</taxon>
        <taxon>Chloroflexota</taxon>
        <taxon>Ktedonobacteria</taxon>
        <taxon>Ktedonobacterales</taxon>
        <taxon>Ktedonobacteraceae</taxon>
        <taxon>Ktedonospora</taxon>
    </lineage>
</organism>
<dbReference type="Proteomes" id="UP000612362">
    <property type="component" value="Unassembled WGS sequence"/>
</dbReference>
<proteinExistence type="predicted"/>